<keyword evidence="7 8" id="KW-0472">Membrane</keyword>
<reference evidence="9" key="1">
    <citation type="submission" date="2021-02" db="EMBL/GenBank/DDBJ databases">
        <authorList>
            <person name="Nowell W R."/>
        </authorList>
    </citation>
    <scope>NUCLEOTIDE SEQUENCE</scope>
</reference>
<evidence type="ECO:0000256" key="3">
    <source>
        <dbReference type="ARBA" id="ARBA00022692"/>
    </source>
</evidence>
<evidence type="ECO:0000256" key="1">
    <source>
        <dbReference type="ARBA" id="ARBA00004141"/>
    </source>
</evidence>
<feature type="transmembrane region" description="Helical" evidence="8">
    <location>
        <begin position="121"/>
        <end position="138"/>
    </location>
</feature>
<feature type="transmembrane region" description="Helical" evidence="8">
    <location>
        <begin position="192"/>
        <end position="213"/>
    </location>
</feature>
<accession>A0A815FB92</accession>
<evidence type="ECO:0000313" key="11">
    <source>
        <dbReference type="Proteomes" id="UP000663829"/>
    </source>
</evidence>
<dbReference type="Proteomes" id="UP000681722">
    <property type="component" value="Unassembled WGS sequence"/>
</dbReference>
<organism evidence="9 11">
    <name type="scientific">Didymodactylos carnosus</name>
    <dbReference type="NCBI Taxonomy" id="1234261"/>
    <lineage>
        <taxon>Eukaryota</taxon>
        <taxon>Metazoa</taxon>
        <taxon>Spiralia</taxon>
        <taxon>Gnathifera</taxon>
        <taxon>Rotifera</taxon>
        <taxon>Eurotatoria</taxon>
        <taxon>Bdelloidea</taxon>
        <taxon>Philodinida</taxon>
        <taxon>Philodinidae</taxon>
        <taxon>Didymodactylos</taxon>
    </lineage>
</organism>
<evidence type="ECO:0000256" key="6">
    <source>
        <dbReference type="ARBA" id="ARBA00022989"/>
    </source>
</evidence>
<dbReference type="OrthoDB" id="9986677at2759"/>
<evidence type="ECO:0000313" key="10">
    <source>
        <dbReference type="EMBL" id="CAF4172364.1"/>
    </source>
</evidence>
<comment type="caution">
    <text evidence="9">The sequence shown here is derived from an EMBL/GenBank/DDBJ whole genome shotgun (WGS) entry which is preliminary data.</text>
</comment>
<keyword evidence="5" id="KW-0653">Protein transport</keyword>
<dbReference type="EMBL" id="CAJNOQ010013558">
    <property type="protein sequence ID" value="CAF1324119.1"/>
    <property type="molecule type" value="Genomic_DNA"/>
</dbReference>
<dbReference type="PANTHER" id="PTHR22601">
    <property type="entry name" value="ISP4 LIKE PROTEIN"/>
    <property type="match status" value="1"/>
</dbReference>
<keyword evidence="4" id="KW-0571">Peptide transport</keyword>
<evidence type="ECO:0000256" key="5">
    <source>
        <dbReference type="ARBA" id="ARBA00022927"/>
    </source>
</evidence>
<evidence type="ECO:0000256" key="7">
    <source>
        <dbReference type="ARBA" id="ARBA00023136"/>
    </source>
</evidence>
<evidence type="ECO:0000313" key="9">
    <source>
        <dbReference type="EMBL" id="CAF1324119.1"/>
    </source>
</evidence>
<evidence type="ECO:0000256" key="8">
    <source>
        <dbReference type="SAM" id="Phobius"/>
    </source>
</evidence>
<sequence length="215" mass="24277">MAFEPNLFELSSVSIQQPTHNDTSTSNPRIAGENIYLDELCVNELSFIKENSLLCDTQTTFNCTTQSPYDEVNASVPIINDDKMPYLTFRTVFISLLLTIVVSVLSAAFSFRRYPLNTDIVIFQLISMSLGQLMARLLPQTMFQLYRWKFSLNRGPFNIKEHSLITAVVYLNADTAYAIYQLTALHIHYGRPISFAAGLFLLISSRMMGFGMAGE</sequence>
<dbReference type="EMBL" id="CAJOBC010049347">
    <property type="protein sequence ID" value="CAF4172364.1"/>
    <property type="molecule type" value="Genomic_DNA"/>
</dbReference>
<feature type="transmembrane region" description="Helical" evidence="8">
    <location>
        <begin position="159"/>
        <end position="180"/>
    </location>
</feature>
<dbReference type="AlphaFoldDB" id="A0A815FB92"/>
<protein>
    <submittedName>
        <fullName evidence="9">Uncharacterized protein</fullName>
    </submittedName>
</protein>
<keyword evidence="11" id="KW-1185">Reference proteome</keyword>
<dbReference type="InterPro" id="IPR004648">
    <property type="entry name" value="Oligpept_transpt"/>
</dbReference>
<dbReference type="Pfam" id="PF03169">
    <property type="entry name" value="OPT"/>
    <property type="match status" value="1"/>
</dbReference>
<keyword evidence="3 8" id="KW-0812">Transmembrane</keyword>
<dbReference type="InterPro" id="IPR004813">
    <property type="entry name" value="OPT"/>
</dbReference>
<name>A0A815FB92_9BILA</name>
<keyword evidence="2" id="KW-0813">Transport</keyword>
<dbReference type="GO" id="GO:0015031">
    <property type="term" value="P:protein transport"/>
    <property type="evidence" value="ECO:0007669"/>
    <property type="project" value="UniProtKB-KW"/>
</dbReference>
<comment type="subcellular location">
    <subcellularLocation>
        <location evidence="1">Membrane</location>
        <topology evidence="1">Multi-pass membrane protein</topology>
    </subcellularLocation>
</comment>
<evidence type="ECO:0000256" key="4">
    <source>
        <dbReference type="ARBA" id="ARBA00022856"/>
    </source>
</evidence>
<dbReference type="GO" id="GO:0035673">
    <property type="term" value="F:oligopeptide transmembrane transporter activity"/>
    <property type="evidence" value="ECO:0007669"/>
    <property type="project" value="InterPro"/>
</dbReference>
<keyword evidence="6 8" id="KW-1133">Transmembrane helix</keyword>
<proteinExistence type="predicted"/>
<evidence type="ECO:0000256" key="2">
    <source>
        <dbReference type="ARBA" id="ARBA00022448"/>
    </source>
</evidence>
<gene>
    <name evidence="9" type="ORF">GPM918_LOCUS29620</name>
    <name evidence="10" type="ORF">SRO942_LOCUS30205</name>
</gene>
<dbReference type="Proteomes" id="UP000663829">
    <property type="component" value="Unassembled WGS sequence"/>
</dbReference>
<feature type="transmembrane region" description="Helical" evidence="8">
    <location>
        <begin position="87"/>
        <end position="109"/>
    </location>
</feature>
<dbReference type="GO" id="GO:0016020">
    <property type="term" value="C:membrane"/>
    <property type="evidence" value="ECO:0007669"/>
    <property type="project" value="UniProtKB-SubCell"/>
</dbReference>